<proteinExistence type="predicted"/>
<reference evidence="7" key="1">
    <citation type="journal article" date="2021" name="PeerJ">
        <title>Extensive microbial diversity within the chicken gut microbiome revealed by metagenomics and culture.</title>
        <authorList>
            <person name="Gilroy R."/>
            <person name="Ravi A."/>
            <person name="Getino M."/>
            <person name="Pursley I."/>
            <person name="Horton D.L."/>
            <person name="Alikhan N.F."/>
            <person name="Baker D."/>
            <person name="Gharbi K."/>
            <person name="Hall N."/>
            <person name="Watson M."/>
            <person name="Adriaenssens E.M."/>
            <person name="Foster-Nyarko E."/>
            <person name="Jarju S."/>
            <person name="Secka A."/>
            <person name="Antonio M."/>
            <person name="Oren A."/>
            <person name="Chaudhuri R.R."/>
            <person name="La Ragione R."/>
            <person name="Hildebrand F."/>
            <person name="Pallen M.J."/>
        </authorList>
    </citation>
    <scope>NUCLEOTIDE SEQUENCE</scope>
    <source>
        <strain evidence="7">5790</strain>
    </source>
</reference>
<evidence type="ECO:0000259" key="6">
    <source>
        <dbReference type="Pfam" id="PF07992"/>
    </source>
</evidence>
<evidence type="ECO:0000256" key="5">
    <source>
        <dbReference type="ARBA" id="ARBA00023284"/>
    </source>
</evidence>
<dbReference type="PROSITE" id="PS00573">
    <property type="entry name" value="PYRIDINE_REDOX_2"/>
    <property type="match status" value="1"/>
</dbReference>
<accession>A0A9D1PR28</accession>
<feature type="domain" description="FAD/NAD(P)-binding" evidence="6">
    <location>
        <begin position="2"/>
        <end position="288"/>
    </location>
</feature>
<evidence type="ECO:0000313" key="8">
    <source>
        <dbReference type="Proteomes" id="UP000824162"/>
    </source>
</evidence>
<keyword evidence="3" id="KW-0560">Oxidoreductase</keyword>
<dbReference type="Gene3D" id="3.50.50.60">
    <property type="entry name" value="FAD/NAD(P)-binding domain"/>
    <property type="match status" value="2"/>
</dbReference>
<comment type="caution">
    <text evidence="7">The sequence shown here is derived from an EMBL/GenBank/DDBJ whole genome shotgun (WGS) entry which is preliminary data.</text>
</comment>
<dbReference type="InterPro" id="IPR036188">
    <property type="entry name" value="FAD/NAD-bd_sf"/>
</dbReference>
<keyword evidence="2" id="KW-0274">FAD</keyword>
<dbReference type="Pfam" id="PF07992">
    <property type="entry name" value="Pyr_redox_2"/>
    <property type="match status" value="1"/>
</dbReference>
<protein>
    <submittedName>
        <fullName evidence="7">FAD-dependent oxidoreductase</fullName>
    </submittedName>
</protein>
<organism evidence="7 8">
    <name type="scientific">Candidatus Monoglobus merdigallinarum</name>
    <dbReference type="NCBI Taxonomy" id="2838698"/>
    <lineage>
        <taxon>Bacteria</taxon>
        <taxon>Bacillati</taxon>
        <taxon>Bacillota</taxon>
        <taxon>Clostridia</taxon>
        <taxon>Monoglobales</taxon>
        <taxon>Monoglobaceae</taxon>
        <taxon>Monoglobus</taxon>
    </lineage>
</organism>
<dbReference type="InterPro" id="IPR023753">
    <property type="entry name" value="FAD/NAD-binding_dom"/>
</dbReference>
<dbReference type="EMBL" id="DXIJ01000078">
    <property type="protein sequence ID" value="HIV85933.1"/>
    <property type="molecule type" value="Genomic_DNA"/>
</dbReference>
<keyword evidence="1" id="KW-0285">Flavoprotein</keyword>
<dbReference type="InterPro" id="IPR050097">
    <property type="entry name" value="Ferredoxin-NADP_redctase_2"/>
</dbReference>
<reference evidence="7" key="2">
    <citation type="submission" date="2021-04" db="EMBL/GenBank/DDBJ databases">
        <authorList>
            <person name="Gilroy R."/>
        </authorList>
    </citation>
    <scope>NUCLEOTIDE SEQUENCE</scope>
    <source>
        <strain evidence="7">5790</strain>
    </source>
</reference>
<evidence type="ECO:0000313" key="7">
    <source>
        <dbReference type="EMBL" id="HIV85933.1"/>
    </source>
</evidence>
<dbReference type="AlphaFoldDB" id="A0A9D1PR28"/>
<gene>
    <name evidence="7" type="ORF">H9900_03890</name>
</gene>
<evidence type="ECO:0000256" key="3">
    <source>
        <dbReference type="ARBA" id="ARBA00023002"/>
    </source>
</evidence>
<name>A0A9D1PR28_9FIRM</name>
<evidence type="ECO:0000256" key="2">
    <source>
        <dbReference type="ARBA" id="ARBA00022827"/>
    </source>
</evidence>
<dbReference type="PRINTS" id="PR00368">
    <property type="entry name" value="FADPNR"/>
</dbReference>
<dbReference type="PANTHER" id="PTHR48105">
    <property type="entry name" value="THIOREDOXIN REDUCTASE 1-RELATED-RELATED"/>
    <property type="match status" value="1"/>
</dbReference>
<dbReference type="GO" id="GO:0016668">
    <property type="term" value="F:oxidoreductase activity, acting on a sulfur group of donors, NAD(P) as acceptor"/>
    <property type="evidence" value="ECO:0007669"/>
    <property type="project" value="UniProtKB-ARBA"/>
</dbReference>
<evidence type="ECO:0000256" key="1">
    <source>
        <dbReference type="ARBA" id="ARBA00022630"/>
    </source>
</evidence>
<dbReference type="PRINTS" id="PR00469">
    <property type="entry name" value="PNDRDTASEII"/>
</dbReference>
<keyword evidence="4" id="KW-1015">Disulfide bond</keyword>
<dbReference type="SUPFAM" id="SSF51905">
    <property type="entry name" value="FAD/NAD(P)-binding domain"/>
    <property type="match status" value="1"/>
</dbReference>
<dbReference type="Proteomes" id="UP000824162">
    <property type="component" value="Unassembled WGS sequence"/>
</dbReference>
<sequence>MYDAVIIGAGTAGMTAGIYLARRGMDAVILESDTYGGQIINSREIENYPGIKSVSGFDFATGLYEQTLSLGGDIRPGRVSGINTGSGYMTVLTDDGEYDCKKVIIASGAKNRPLGLRGEDELIGRGISYCANCDGAFFKNKTVAVVGGGNTALDDAEFLAGICERVYLIHRRDEFRGDSVTVEALRQRSNVEFVLSKTVTSLKKGANGSLEAVTVTGGGSETELNVSGLFVAVGQVPNTDFVRGVVETDPSGYIVAGEDCRTSVPGIYAAGDCRTKSLRQLVTAAADGAAAASAV</sequence>
<keyword evidence="5" id="KW-0676">Redox-active center</keyword>
<dbReference type="InterPro" id="IPR008255">
    <property type="entry name" value="Pyr_nucl-diS_OxRdtase_2_AS"/>
</dbReference>
<evidence type="ECO:0000256" key="4">
    <source>
        <dbReference type="ARBA" id="ARBA00023157"/>
    </source>
</evidence>